<accession>A0AB34QSY8</accession>
<reference evidence="1 2" key="1">
    <citation type="submission" date="2014-12" db="EMBL/GenBank/DDBJ databases">
        <title>Draft Genome Sequences of Five Spore-Forming Food Isolates of Bacillus pumilus.</title>
        <authorList>
            <person name="de Jong A."/>
            <person name="van Heel A.J."/>
            <person name="Montalban-Lopez M."/>
            <person name="Krawczyk A.O."/>
            <person name="Berendsen E.M."/>
            <person name="Wells-Bennik M."/>
            <person name="Kuipers O.P."/>
        </authorList>
    </citation>
    <scope>NUCLEOTIDE SEQUENCE [LARGE SCALE GENOMIC DNA]</scope>
    <source>
        <strain evidence="1 2">B4127</strain>
    </source>
</reference>
<dbReference type="AlphaFoldDB" id="A0AB34QSY8"/>
<evidence type="ECO:0000313" key="2">
    <source>
        <dbReference type="Proteomes" id="UP000031978"/>
    </source>
</evidence>
<gene>
    <name evidence="1" type="ORF">B4127_3393</name>
</gene>
<sequence length="56" mass="6888">MQIFYMKYRLYIDAKDHLSQFSVSDLNDLENHFQLKNEKVSFYFFFWNVRLVPSSS</sequence>
<evidence type="ECO:0000313" key="1">
    <source>
        <dbReference type="EMBL" id="KIL17767.1"/>
    </source>
</evidence>
<dbReference type="Proteomes" id="UP000031978">
    <property type="component" value="Unassembled WGS sequence"/>
</dbReference>
<organism evidence="1 2">
    <name type="scientific">Bacillus pumilus</name>
    <name type="common">Bacillus mesentericus</name>
    <dbReference type="NCBI Taxonomy" id="1408"/>
    <lineage>
        <taxon>Bacteria</taxon>
        <taxon>Bacillati</taxon>
        <taxon>Bacillota</taxon>
        <taxon>Bacilli</taxon>
        <taxon>Bacillales</taxon>
        <taxon>Bacillaceae</taxon>
        <taxon>Bacillus</taxon>
    </lineage>
</organism>
<dbReference type="EMBL" id="JXCL01000027">
    <property type="protein sequence ID" value="KIL17767.1"/>
    <property type="molecule type" value="Genomic_DNA"/>
</dbReference>
<comment type="caution">
    <text evidence="1">The sequence shown here is derived from an EMBL/GenBank/DDBJ whole genome shotgun (WGS) entry which is preliminary data.</text>
</comment>
<proteinExistence type="predicted"/>
<protein>
    <submittedName>
        <fullName evidence="1">Uncharacterized protein</fullName>
    </submittedName>
</protein>
<name>A0AB34QSY8_BACPU</name>